<feature type="transmembrane region" description="Helical" evidence="5">
    <location>
        <begin position="103"/>
        <end position="121"/>
    </location>
</feature>
<keyword evidence="8" id="KW-1185">Reference proteome</keyword>
<evidence type="ECO:0000256" key="1">
    <source>
        <dbReference type="ARBA" id="ARBA00004141"/>
    </source>
</evidence>
<proteinExistence type="predicted"/>
<evidence type="ECO:0000256" key="3">
    <source>
        <dbReference type="ARBA" id="ARBA00022989"/>
    </source>
</evidence>
<dbReference type="PANTHER" id="PTHR23502">
    <property type="entry name" value="MAJOR FACILITATOR SUPERFAMILY"/>
    <property type="match status" value="1"/>
</dbReference>
<keyword evidence="3 5" id="KW-1133">Transmembrane helix</keyword>
<dbReference type="InterPro" id="IPR020846">
    <property type="entry name" value="MFS_dom"/>
</dbReference>
<dbReference type="GeneID" id="28841683"/>
<feature type="transmembrane region" description="Helical" evidence="5">
    <location>
        <begin position="221"/>
        <end position="241"/>
    </location>
</feature>
<dbReference type="AlphaFoldDB" id="A0A1B8GCL4"/>
<evidence type="ECO:0000313" key="7">
    <source>
        <dbReference type="EMBL" id="OBT93563.1"/>
    </source>
</evidence>
<evidence type="ECO:0000313" key="8">
    <source>
        <dbReference type="Proteomes" id="UP000091956"/>
    </source>
</evidence>
<dbReference type="EMBL" id="KV460252">
    <property type="protein sequence ID" value="OBT93563.1"/>
    <property type="molecule type" value="Genomic_DNA"/>
</dbReference>
<name>A0A1B8GCL4_9PEZI</name>
<feature type="transmembrane region" description="Helical" evidence="5">
    <location>
        <begin position="474"/>
        <end position="495"/>
    </location>
</feature>
<dbReference type="OrthoDB" id="2585655at2759"/>
<dbReference type="RefSeq" id="XP_018127296.1">
    <property type="nucleotide sequence ID" value="XM_018277723.2"/>
</dbReference>
<feature type="transmembrane region" description="Helical" evidence="5">
    <location>
        <begin position="163"/>
        <end position="181"/>
    </location>
</feature>
<accession>A0A1B8GCL4</accession>
<organism evidence="7 8">
    <name type="scientific">Pseudogymnoascus verrucosus</name>
    <dbReference type="NCBI Taxonomy" id="342668"/>
    <lineage>
        <taxon>Eukaryota</taxon>
        <taxon>Fungi</taxon>
        <taxon>Dikarya</taxon>
        <taxon>Ascomycota</taxon>
        <taxon>Pezizomycotina</taxon>
        <taxon>Leotiomycetes</taxon>
        <taxon>Thelebolales</taxon>
        <taxon>Thelebolaceae</taxon>
        <taxon>Pseudogymnoascus</taxon>
    </lineage>
</organism>
<keyword evidence="2 5" id="KW-0812">Transmembrane</keyword>
<dbReference type="Proteomes" id="UP000091956">
    <property type="component" value="Unassembled WGS sequence"/>
</dbReference>
<feature type="transmembrane region" description="Helical" evidence="5">
    <location>
        <begin position="133"/>
        <end position="151"/>
    </location>
</feature>
<feature type="transmembrane region" description="Helical" evidence="5">
    <location>
        <begin position="65"/>
        <end position="91"/>
    </location>
</feature>
<evidence type="ECO:0000256" key="5">
    <source>
        <dbReference type="SAM" id="Phobius"/>
    </source>
</evidence>
<dbReference type="Pfam" id="PF07690">
    <property type="entry name" value="MFS_1"/>
    <property type="match status" value="1"/>
</dbReference>
<dbReference type="SUPFAM" id="SSF103473">
    <property type="entry name" value="MFS general substrate transporter"/>
    <property type="match status" value="1"/>
</dbReference>
<feature type="transmembrane region" description="Helical" evidence="5">
    <location>
        <begin position="382"/>
        <end position="402"/>
    </location>
</feature>
<dbReference type="InterPro" id="IPR011701">
    <property type="entry name" value="MFS"/>
</dbReference>
<feature type="domain" description="Major facilitator superfamily (MFS) profile" evidence="6">
    <location>
        <begin position="67"/>
        <end position="503"/>
    </location>
</feature>
<dbReference type="GO" id="GO:0022857">
    <property type="term" value="F:transmembrane transporter activity"/>
    <property type="evidence" value="ECO:0007669"/>
    <property type="project" value="InterPro"/>
</dbReference>
<feature type="transmembrane region" description="Helical" evidence="5">
    <location>
        <begin position="339"/>
        <end position="361"/>
    </location>
</feature>
<dbReference type="GO" id="GO:0005886">
    <property type="term" value="C:plasma membrane"/>
    <property type="evidence" value="ECO:0007669"/>
    <property type="project" value="TreeGrafter"/>
</dbReference>
<comment type="subcellular location">
    <subcellularLocation>
        <location evidence="1">Membrane</location>
        <topology evidence="1">Multi-pass membrane protein</topology>
    </subcellularLocation>
</comment>
<reference evidence="8" key="2">
    <citation type="journal article" date="2018" name="Nat. Commun.">
        <title>Extreme sensitivity to ultraviolet light in the fungal pathogen causing white-nose syndrome of bats.</title>
        <authorList>
            <person name="Palmer J.M."/>
            <person name="Drees K.P."/>
            <person name="Foster J.T."/>
            <person name="Lindner D.L."/>
        </authorList>
    </citation>
    <scope>NUCLEOTIDE SEQUENCE [LARGE SCALE GENOMIC DNA]</scope>
    <source>
        <strain evidence="8">UAMH 10579</strain>
    </source>
</reference>
<dbReference type="STRING" id="342668.A0A1B8GCL4"/>
<dbReference type="InterPro" id="IPR036259">
    <property type="entry name" value="MFS_trans_sf"/>
</dbReference>
<dbReference type="PROSITE" id="PS50850">
    <property type="entry name" value="MFS"/>
    <property type="match status" value="1"/>
</dbReference>
<evidence type="ECO:0000259" key="6">
    <source>
        <dbReference type="PROSITE" id="PS50850"/>
    </source>
</evidence>
<protein>
    <recommendedName>
        <fullName evidence="6">Major facilitator superfamily (MFS) profile domain-containing protein</fullName>
    </recommendedName>
</protein>
<keyword evidence="4 5" id="KW-0472">Membrane</keyword>
<evidence type="ECO:0000256" key="2">
    <source>
        <dbReference type="ARBA" id="ARBA00022692"/>
    </source>
</evidence>
<feature type="transmembrane region" description="Helical" evidence="5">
    <location>
        <begin position="447"/>
        <end position="468"/>
    </location>
</feature>
<dbReference type="PANTHER" id="PTHR23502:SF139">
    <property type="entry name" value="MAJOR FACILITATOR SUPERFAMILY (MFS) PROFILE DOMAIN-CONTAINING PROTEIN-RELATED"/>
    <property type="match status" value="1"/>
</dbReference>
<sequence length="518" mass="57559">MATQGKDSSELSNSINTTVSSDIKAEASEQGQIALTRLDPYGNPLVPPLTSDPQDPMNWPLWRKYVCILIVCMAYFMFTYFSTITIPSFALLQKQFDATYTEVNWTFAISNLGLAVGPLFTGSLGDTYGRRSVMIFGCIIALVASGCTSIKTISLNGYMTARFFQGLGCAPASNVGLSIINDISWEHERGQRIGLWTMAIGAGGFLGAIVGAFLATINQYWAGYHVAIMFAVLLVLECCFLPETLYPRELVVQAEMNQIQIDDTGLKRTTQLGYFSLKKVPGVPHPKPWHGLVQFCKLWTYPTVVISLCAYLFGQYWWICSLLTMEPAAYENYSLQVQGLLFISLLVGVVAAEILCSGRLSDRIMAILAKRNNNQRVPEMRLWLGYPAAIISAVGLLLWGLSVDNHWHWMVGQVAFFLYAFGFQTGNTVVSSYLVDNYPEHANEVITFYAVVLNLSAFADPWFINIWVDATGYTWSFAAQAIICVGLVIPAYAVLQKFGPRLRKPMRLEHTSLESVMP</sequence>
<gene>
    <name evidence="7" type="ORF">VE01_08297</name>
</gene>
<feature type="transmembrane region" description="Helical" evidence="5">
    <location>
        <begin position="298"/>
        <end position="319"/>
    </location>
</feature>
<feature type="transmembrane region" description="Helical" evidence="5">
    <location>
        <begin position="193"/>
        <end position="215"/>
    </location>
</feature>
<evidence type="ECO:0000256" key="4">
    <source>
        <dbReference type="ARBA" id="ARBA00023136"/>
    </source>
</evidence>
<reference evidence="7 8" key="1">
    <citation type="submission" date="2016-03" db="EMBL/GenBank/DDBJ databases">
        <title>Comparative genomics of Pseudogymnoascus destructans, the fungus causing white-nose syndrome of bats.</title>
        <authorList>
            <person name="Palmer J.M."/>
            <person name="Drees K.P."/>
            <person name="Foster J.T."/>
            <person name="Lindner D.L."/>
        </authorList>
    </citation>
    <scope>NUCLEOTIDE SEQUENCE [LARGE SCALE GENOMIC DNA]</scope>
    <source>
        <strain evidence="7 8">UAMH 10579</strain>
    </source>
</reference>
<dbReference type="Gene3D" id="1.20.1250.20">
    <property type="entry name" value="MFS general substrate transporter like domains"/>
    <property type="match status" value="1"/>
</dbReference>
<feature type="transmembrane region" description="Helical" evidence="5">
    <location>
        <begin position="414"/>
        <end position="435"/>
    </location>
</feature>